<name>A0A0D3KCP8_EMIH1</name>
<reference evidence="3" key="2">
    <citation type="submission" date="2024-10" db="UniProtKB">
        <authorList>
            <consortium name="EnsemblProtists"/>
        </authorList>
    </citation>
    <scope>IDENTIFICATION</scope>
</reference>
<feature type="region of interest" description="Disordered" evidence="1">
    <location>
        <begin position="41"/>
        <end position="60"/>
    </location>
</feature>
<evidence type="ECO:0000256" key="1">
    <source>
        <dbReference type="SAM" id="MobiDB-lite"/>
    </source>
</evidence>
<feature type="compositionally biased region" description="Basic and acidic residues" evidence="1">
    <location>
        <begin position="41"/>
        <end position="53"/>
    </location>
</feature>
<dbReference type="HOGENOM" id="CLU_1430486_0_0_1"/>
<keyword evidence="2" id="KW-0732">Signal</keyword>
<dbReference type="STRING" id="2903.R1DDK3"/>
<dbReference type="EnsemblProtists" id="EOD33533">
    <property type="protein sequence ID" value="EOD33533"/>
    <property type="gene ID" value="EMIHUDRAFT_229695"/>
</dbReference>
<keyword evidence="4" id="KW-1185">Reference proteome</keyword>
<feature type="signal peptide" evidence="2">
    <location>
        <begin position="1"/>
        <end position="20"/>
    </location>
</feature>
<evidence type="ECO:0000313" key="3">
    <source>
        <dbReference type="EnsemblProtists" id="EOD33533"/>
    </source>
</evidence>
<dbReference type="GeneID" id="17278804"/>
<feature type="chain" id="PRO_5044291766" evidence="2">
    <location>
        <begin position="21"/>
        <end position="190"/>
    </location>
</feature>
<evidence type="ECO:0000256" key="2">
    <source>
        <dbReference type="SAM" id="SignalP"/>
    </source>
</evidence>
<dbReference type="RefSeq" id="XP_005785962.1">
    <property type="nucleotide sequence ID" value="XM_005785905.1"/>
</dbReference>
<reference evidence="4" key="1">
    <citation type="journal article" date="2013" name="Nature">
        <title>Pan genome of the phytoplankton Emiliania underpins its global distribution.</title>
        <authorList>
            <person name="Read B.A."/>
            <person name="Kegel J."/>
            <person name="Klute M.J."/>
            <person name="Kuo A."/>
            <person name="Lefebvre S.C."/>
            <person name="Maumus F."/>
            <person name="Mayer C."/>
            <person name="Miller J."/>
            <person name="Monier A."/>
            <person name="Salamov A."/>
            <person name="Young J."/>
            <person name="Aguilar M."/>
            <person name="Claverie J.M."/>
            <person name="Frickenhaus S."/>
            <person name="Gonzalez K."/>
            <person name="Herman E.K."/>
            <person name="Lin Y.C."/>
            <person name="Napier J."/>
            <person name="Ogata H."/>
            <person name="Sarno A.F."/>
            <person name="Shmutz J."/>
            <person name="Schroeder D."/>
            <person name="de Vargas C."/>
            <person name="Verret F."/>
            <person name="von Dassow P."/>
            <person name="Valentin K."/>
            <person name="Van de Peer Y."/>
            <person name="Wheeler G."/>
            <person name="Dacks J.B."/>
            <person name="Delwiche C.F."/>
            <person name="Dyhrman S.T."/>
            <person name="Glockner G."/>
            <person name="John U."/>
            <person name="Richards T."/>
            <person name="Worden A.Z."/>
            <person name="Zhang X."/>
            <person name="Grigoriev I.V."/>
            <person name="Allen A.E."/>
            <person name="Bidle K."/>
            <person name="Borodovsky M."/>
            <person name="Bowler C."/>
            <person name="Brownlee C."/>
            <person name="Cock J.M."/>
            <person name="Elias M."/>
            <person name="Gladyshev V.N."/>
            <person name="Groth M."/>
            <person name="Guda C."/>
            <person name="Hadaegh A."/>
            <person name="Iglesias-Rodriguez M.D."/>
            <person name="Jenkins J."/>
            <person name="Jones B.M."/>
            <person name="Lawson T."/>
            <person name="Leese F."/>
            <person name="Lindquist E."/>
            <person name="Lobanov A."/>
            <person name="Lomsadze A."/>
            <person name="Malik S.B."/>
            <person name="Marsh M.E."/>
            <person name="Mackinder L."/>
            <person name="Mock T."/>
            <person name="Mueller-Roeber B."/>
            <person name="Pagarete A."/>
            <person name="Parker M."/>
            <person name="Probert I."/>
            <person name="Quesneville H."/>
            <person name="Raines C."/>
            <person name="Rensing S.A."/>
            <person name="Riano-Pachon D.M."/>
            <person name="Richier S."/>
            <person name="Rokitta S."/>
            <person name="Shiraiwa Y."/>
            <person name="Soanes D.M."/>
            <person name="van der Giezen M."/>
            <person name="Wahlund T.M."/>
            <person name="Williams B."/>
            <person name="Wilson W."/>
            <person name="Wolfe G."/>
            <person name="Wurch L.L."/>
        </authorList>
    </citation>
    <scope>NUCLEOTIDE SEQUENCE</scope>
</reference>
<sequence length="190" mass="19679">MFARRVFIALLAASLGTAKACTAYAAGKGATKDGSVIVSHSDDGAGSSDHDLSDNATAWRPVWPDDEDWPRFVGKSRGSTYEPLPGQSLTKPAGFVKQVAHTYAYFDGNYAVQNEHQGAPNPVTSLTTRGTSVAPPPLVEGGGPAATSMAAVPWVMAATGWVVAAALFARRHRGSTAAAPATGGDYAAFR</sequence>
<accession>A0A0D3KCP8</accession>
<dbReference type="PaxDb" id="2903-EOD33533"/>
<organism evidence="3 4">
    <name type="scientific">Emiliania huxleyi (strain CCMP1516)</name>
    <dbReference type="NCBI Taxonomy" id="280463"/>
    <lineage>
        <taxon>Eukaryota</taxon>
        <taxon>Haptista</taxon>
        <taxon>Haptophyta</taxon>
        <taxon>Prymnesiophyceae</taxon>
        <taxon>Isochrysidales</taxon>
        <taxon>Noelaerhabdaceae</taxon>
        <taxon>Emiliania</taxon>
    </lineage>
</organism>
<dbReference type="KEGG" id="ehx:EMIHUDRAFT_229695"/>
<proteinExistence type="predicted"/>
<evidence type="ECO:0000313" key="4">
    <source>
        <dbReference type="Proteomes" id="UP000013827"/>
    </source>
</evidence>
<dbReference type="AlphaFoldDB" id="A0A0D3KCP8"/>
<protein>
    <submittedName>
        <fullName evidence="3">Uncharacterized protein</fullName>
    </submittedName>
</protein>
<dbReference type="Proteomes" id="UP000013827">
    <property type="component" value="Unassembled WGS sequence"/>
</dbReference>